<gene>
    <name evidence="2" type="ORF">E2C01_056504</name>
</gene>
<dbReference type="Proteomes" id="UP000324222">
    <property type="component" value="Unassembled WGS sequence"/>
</dbReference>
<evidence type="ECO:0000313" key="2">
    <source>
        <dbReference type="EMBL" id="MPC62419.1"/>
    </source>
</evidence>
<reference evidence="2 3" key="1">
    <citation type="submission" date="2019-05" db="EMBL/GenBank/DDBJ databases">
        <title>Another draft genome of Portunus trituberculatus and its Hox gene families provides insights of decapod evolution.</title>
        <authorList>
            <person name="Jeong J.-H."/>
            <person name="Song I."/>
            <person name="Kim S."/>
            <person name="Choi T."/>
            <person name="Kim D."/>
            <person name="Ryu S."/>
            <person name="Kim W."/>
        </authorList>
    </citation>
    <scope>NUCLEOTIDE SEQUENCE [LARGE SCALE GENOMIC DNA]</scope>
    <source>
        <tissue evidence="2">Muscle</tissue>
    </source>
</reference>
<sequence length="82" mass="9065">MTRRSNSMVKEKKRLSVVELAMRGHLCRLRGARGMTVVGPGMQKFPPRNDAASGEAEVPSRSGSSVSQETSDTSFERRRDGR</sequence>
<evidence type="ECO:0000256" key="1">
    <source>
        <dbReference type="SAM" id="MobiDB-lite"/>
    </source>
</evidence>
<dbReference type="EMBL" id="VSRR010019648">
    <property type="protein sequence ID" value="MPC62419.1"/>
    <property type="molecule type" value="Genomic_DNA"/>
</dbReference>
<proteinExistence type="predicted"/>
<accession>A0A5B7GXV8</accession>
<feature type="compositionally biased region" description="Polar residues" evidence="1">
    <location>
        <begin position="61"/>
        <end position="73"/>
    </location>
</feature>
<name>A0A5B7GXV8_PORTR</name>
<organism evidence="2 3">
    <name type="scientific">Portunus trituberculatus</name>
    <name type="common">Swimming crab</name>
    <name type="synonym">Neptunus trituberculatus</name>
    <dbReference type="NCBI Taxonomy" id="210409"/>
    <lineage>
        <taxon>Eukaryota</taxon>
        <taxon>Metazoa</taxon>
        <taxon>Ecdysozoa</taxon>
        <taxon>Arthropoda</taxon>
        <taxon>Crustacea</taxon>
        <taxon>Multicrustacea</taxon>
        <taxon>Malacostraca</taxon>
        <taxon>Eumalacostraca</taxon>
        <taxon>Eucarida</taxon>
        <taxon>Decapoda</taxon>
        <taxon>Pleocyemata</taxon>
        <taxon>Brachyura</taxon>
        <taxon>Eubrachyura</taxon>
        <taxon>Portunoidea</taxon>
        <taxon>Portunidae</taxon>
        <taxon>Portuninae</taxon>
        <taxon>Portunus</taxon>
    </lineage>
</organism>
<comment type="caution">
    <text evidence="2">The sequence shown here is derived from an EMBL/GenBank/DDBJ whole genome shotgun (WGS) entry which is preliminary data.</text>
</comment>
<feature type="region of interest" description="Disordered" evidence="1">
    <location>
        <begin position="37"/>
        <end position="82"/>
    </location>
</feature>
<protein>
    <submittedName>
        <fullName evidence="2">Uncharacterized protein</fullName>
    </submittedName>
</protein>
<evidence type="ECO:0000313" key="3">
    <source>
        <dbReference type="Proteomes" id="UP000324222"/>
    </source>
</evidence>
<keyword evidence="3" id="KW-1185">Reference proteome</keyword>
<dbReference type="AlphaFoldDB" id="A0A5B7GXV8"/>